<reference evidence="1" key="1">
    <citation type="journal article" date="2014" name="Front. Microbiol.">
        <title>High frequency of phylogenetically diverse reductive dehalogenase-homologous genes in deep subseafloor sedimentary metagenomes.</title>
        <authorList>
            <person name="Kawai M."/>
            <person name="Futagami T."/>
            <person name="Toyoda A."/>
            <person name="Takaki Y."/>
            <person name="Nishi S."/>
            <person name="Hori S."/>
            <person name="Arai W."/>
            <person name="Tsubouchi T."/>
            <person name="Morono Y."/>
            <person name="Uchiyama I."/>
            <person name="Ito T."/>
            <person name="Fujiyama A."/>
            <person name="Inagaki F."/>
            <person name="Takami H."/>
        </authorList>
    </citation>
    <scope>NUCLEOTIDE SEQUENCE</scope>
    <source>
        <strain evidence="1">Expedition CK06-06</strain>
    </source>
</reference>
<protein>
    <submittedName>
        <fullName evidence="1">Uncharacterized protein</fullName>
    </submittedName>
</protein>
<dbReference type="EMBL" id="BARS01004448">
    <property type="protein sequence ID" value="GAF78383.1"/>
    <property type="molecule type" value="Genomic_DNA"/>
</dbReference>
<feature type="non-terminal residue" evidence="1">
    <location>
        <position position="80"/>
    </location>
</feature>
<proteinExistence type="predicted"/>
<name>X0SBE8_9ZZZZ</name>
<organism evidence="1">
    <name type="scientific">marine sediment metagenome</name>
    <dbReference type="NCBI Taxonomy" id="412755"/>
    <lineage>
        <taxon>unclassified sequences</taxon>
        <taxon>metagenomes</taxon>
        <taxon>ecological metagenomes</taxon>
    </lineage>
</organism>
<accession>X0SBE8</accession>
<comment type="caution">
    <text evidence="1">The sequence shown here is derived from an EMBL/GenBank/DDBJ whole genome shotgun (WGS) entry which is preliminary data.</text>
</comment>
<evidence type="ECO:0000313" key="1">
    <source>
        <dbReference type="EMBL" id="GAF78383.1"/>
    </source>
</evidence>
<dbReference type="AlphaFoldDB" id="X0SBE8"/>
<gene>
    <name evidence="1" type="ORF">S01H1_08692</name>
</gene>
<sequence>MLHVDFEIQQLLVGDLLQGKVDVGKDDSQTGHCRLATECFQVSADKSVRDLGQVFEVYIFCQGHPAAVDLNDTQPAVSVW</sequence>